<accession>A0A5N6L125</accession>
<keyword evidence="2" id="KW-1185">Reference proteome</keyword>
<dbReference type="EMBL" id="VIBQ01000045">
    <property type="protein sequence ID" value="KAB8477458.1"/>
    <property type="molecule type" value="Genomic_DNA"/>
</dbReference>
<dbReference type="AlphaFoldDB" id="A0A5N6L125"/>
<reference evidence="1 2" key="1">
    <citation type="submission" date="2019-06" db="EMBL/GenBank/DDBJ databases">
        <title>A chromosomal-level reference genome of Carpinus fangiana (Coryloideae, Betulaceae).</title>
        <authorList>
            <person name="Yang X."/>
            <person name="Wang Z."/>
            <person name="Zhang L."/>
            <person name="Hao G."/>
            <person name="Liu J."/>
            <person name="Yang Y."/>
        </authorList>
    </citation>
    <scope>NUCLEOTIDE SEQUENCE [LARGE SCALE GENOMIC DNA]</scope>
    <source>
        <strain evidence="1">Cfa_2016G</strain>
        <tissue evidence="1">Leaf</tissue>
    </source>
</reference>
<evidence type="ECO:0000313" key="2">
    <source>
        <dbReference type="Proteomes" id="UP000327013"/>
    </source>
</evidence>
<dbReference type="Proteomes" id="UP000327013">
    <property type="component" value="Unassembled WGS sequence"/>
</dbReference>
<proteinExistence type="predicted"/>
<gene>
    <name evidence="1" type="ORF">FH972_025324</name>
</gene>
<organism evidence="1 2">
    <name type="scientific">Carpinus fangiana</name>
    <dbReference type="NCBI Taxonomy" id="176857"/>
    <lineage>
        <taxon>Eukaryota</taxon>
        <taxon>Viridiplantae</taxon>
        <taxon>Streptophyta</taxon>
        <taxon>Embryophyta</taxon>
        <taxon>Tracheophyta</taxon>
        <taxon>Spermatophyta</taxon>
        <taxon>Magnoliopsida</taxon>
        <taxon>eudicotyledons</taxon>
        <taxon>Gunneridae</taxon>
        <taxon>Pentapetalae</taxon>
        <taxon>rosids</taxon>
        <taxon>fabids</taxon>
        <taxon>Fagales</taxon>
        <taxon>Betulaceae</taxon>
        <taxon>Carpinus</taxon>
    </lineage>
</organism>
<name>A0A5N6L125_9ROSI</name>
<sequence>MLVLMPLPAQGMLSPTGKRLAPSLGPIRLATGANSKRGLLLMASNAVYLDLTLPVGGKKELPHPFYSYLSLSNLTFKKPFGRP</sequence>
<evidence type="ECO:0000313" key="1">
    <source>
        <dbReference type="EMBL" id="KAB8477458.1"/>
    </source>
</evidence>
<comment type="caution">
    <text evidence="1">The sequence shown here is derived from an EMBL/GenBank/DDBJ whole genome shotgun (WGS) entry which is preliminary data.</text>
</comment>
<protein>
    <submittedName>
        <fullName evidence="1">Uncharacterized protein</fullName>
    </submittedName>
</protein>